<dbReference type="AlphaFoldDB" id="A0A7C3PJT7"/>
<protein>
    <submittedName>
        <fullName evidence="2">Glycerophosphodiester phosphodiesterase</fullName>
    </submittedName>
</protein>
<organism evidence="2">
    <name type="scientific">Oscillatoriales cyanobacterium SpSt-418</name>
    <dbReference type="NCBI Taxonomy" id="2282169"/>
    <lineage>
        <taxon>Bacteria</taxon>
        <taxon>Bacillati</taxon>
        <taxon>Cyanobacteriota</taxon>
        <taxon>Cyanophyceae</taxon>
        <taxon>Oscillatoriophycideae</taxon>
        <taxon>Oscillatoriales</taxon>
    </lineage>
</organism>
<dbReference type="PANTHER" id="PTHR46211">
    <property type="entry name" value="GLYCEROPHOSPHORYL DIESTER PHOSPHODIESTERASE"/>
    <property type="match status" value="1"/>
</dbReference>
<dbReference type="InterPro" id="IPR017946">
    <property type="entry name" value="PLC-like_Pdiesterase_TIM-brl"/>
</dbReference>
<dbReference type="Pfam" id="PF03009">
    <property type="entry name" value="GDPD"/>
    <property type="match status" value="1"/>
</dbReference>
<dbReference type="PROSITE" id="PS51704">
    <property type="entry name" value="GP_PDE"/>
    <property type="match status" value="1"/>
</dbReference>
<proteinExistence type="predicted"/>
<accession>A0A7C3PJT7</accession>
<gene>
    <name evidence="2" type="ORF">ENR64_28725</name>
</gene>
<dbReference type="GO" id="GO:0008081">
    <property type="term" value="F:phosphoric diester hydrolase activity"/>
    <property type="evidence" value="ECO:0007669"/>
    <property type="project" value="InterPro"/>
</dbReference>
<dbReference type="GO" id="GO:0006629">
    <property type="term" value="P:lipid metabolic process"/>
    <property type="evidence" value="ECO:0007669"/>
    <property type="project" value="InterPro"/>
</dbReference>
<feature type="domain" description="GP-PDE" evidence="1">
    <location>
        <begin position="13"/>
        <end position="244"/>
    </location>
</feature>
<reference evidence="2" key="1">
    <citation type="journal article" date="2020" name="mSystems">
        <title>Genome- and Community-Level Interaction Insights into Carbon Utilization and Element Cycling Functions of Hydrothermarchaeota in Hydrothermal Sediment.</title>
        <authorList>
            <person name="Zhou Z."/>
            <person name="Liu Y."/>
            <person name="Xu W."/>
            <person name="Pan J."/>
            <person name="Luo Z.H."/>
            <person name="Li M."/>
        </authorList>
    </citation>
    <scope>NUCLEOTIDE SEQUENCE [LARGE SCALE GENOMIC DNA]</scope>
    <source>
        <strain evidence="2">SpSt-418</strain>
    </source>
</reference>
<evidence type="ECO:0000259" key="1">
    <source>
        <dbReference type="PROSITE" id="PS51704"/>
    </source>
</evidence>
<evidence type="ECO:0000313" key="2">
    <source>
        <dbReference type="EMBL" id="HFN01656.1"/>
    </source>
</evidence>
<dbReference type="SUPFAM" id="SSF51695">
    <property type="entry name" value="PLC-like phosphodiesterases"/>
    <property type="match status" value="1"/>
</dbReference>
<name>A0A7C3PJT7_9CYAN</name>
<sequence length="244" mass="27401">MHFDCKCSQWLIDRPIAHRGLHQNCSIPENSIAAFEAAIAQNYPIELDVQLIADGELAVFHDVALHRLTGAQGSIFEQTLASLKSLRLLGTDETIPSLGQVLHFVDGRVPLLIELKNEGAAGKPEAALLSQVSGYQGLFAIQSFNPCSLQWFQHNAPHILRGQLAGNFKGVPLAWYKKQLLSNLLLNWASRPHFIAYDVRALPNLPTLLSHRIFNLPLLAWTIRSDRDRQWALKYADNFIFDVF</sequence>
<comment type="caution">
    <text evidence="2">The sequence shown here is derived from an EMBL/GenBank/DDBJ whole genome shotgun (WGS) entry which is preliminary data.</text>
</comment>
<dbReference type="PANTHER" id="PTHR46211:SF1">
    <property type="entry name" value="GLYCEROPHOSPHODIESTER PHOSPHODIESTERASE, CYTOPLASMIC"/>
    <property type="match status" value="1"/>
</dbReference>
<dbReference type="EMBL" id="DSRU01000430">
    <property type="protein sequence ID" value="HFN01656.1"/>
    <property type="molecule type" value="Genomic_DNA"/>
</dbReference>
<dbReference type="Gene3D" id="3.20.20.190">
    <property type="entry name" value="Phosphatidylinositol (PI) phosphodiesterase"/>
    <property type="match status" value="1"/>
</dbReference>
<dbReference type="InterPro" id="IPR030395">
    <property type="entry name" value="GP_PDE_dom"/>
</dbReference>